<evidence type="ECO:0000256" key="6">
    <source>
        <dbReference type="ARBA" id="ARBA00022771"/>
    </source>
</evidence>
<dbReference type="OMA" id="SVKWLEP"/>
<dbReference type="Gene3D" id="3.10.110.10">
    <property type="entry name" value="Ubiquitin Conjugating Enzyme"/>
    <property type="match status" value="1"/>
</dbReference>
<dbReference type="GO" id="GO:0061630">
    <property type="term" value="F:ubiquitin protein ligase activity"/>
    <property type="evidence" value="ECO:0007669"/>
    <property type="project" value="UniProtKB-EC"/>
</dbReference>
<dbReference type="eggNOG" id="KOG1814">
    <property type="taxonomic scope" value="Eukaryota"/>
</dbReference>
<evidence type="ECO:0000313" key="14">
    <source>
        <dbReference type="Ensembl" id="ENSXMAP00000002519.2"/>
    </source>
</evidence>
<keyword evidence="6 9" id="KW-0863">Zinc-finger</keyword>
<dbReference type="SMART" id="SM00591">
    <property type="entry name" value="RWD"/>
    <property type="match status" value="1"/>
</dbReference>
<reference evidence="14" key="4">
    <citation type="submission" date="2025-09" db="UniProtKB">
        <authorList>
            <consortium name="Ensembl"/>
        </authorList>
    </citation>
    <scope>IDENTIFICATION</scope>
    <source>
        <strain evidence="14">JP 163 A</strain>
    </source>
</reference>
<feature type="domain" description="RING-type" evidence="13">
    <location>
        <begin position="200"/>
        <end position="435"/>
    </location>
</feature>
<dbReference type="HOGENOM" id="CLU_021364_2_0_1"/>
<evidence type="ECO:0000256" key="9">
    <source>
        <dbReference type="PROSITE-ProRule" id="PRU00175"/>
    </source>
</evidence>
<keyword evidence="5" id="KW-0677">Repeat</keyword>
<keyword evidence="7" id="KW-0833">Ubl conjugation pathway</keyword>
<dbReference type="GO" id="GO:0008270">
    <property type="term" value="F:zinc ion binding"/>
    <property type="evidence" value="ECO:0007669"/>
    <property type="project" value="UniProtKB-KW"/>
</dbReference>
<dbReference type="FunFam" id="3.30.40.10:FF:000137">
    <property type="entry name" value="RanBP-type and C3HC4-type zinc finger-containing protein 1"/>
    <property type="match status" value="1"/>
</dbReference>
<dbReference type="PROSITE" id="PS50908">
    <property type="entry name" value="RWD"/>
    <property type="match status" value="1"/>
</dbReference>
<keyword evidence="4" id="KW-0479">Metal-binding</keyword>
<feature type="domain" description="RWD" evidence="12">
    <location>
        <begin position="10"/>
        <end position="126"/>
    </location>
</feature>
<proteinExistence type="predicted"/>
<dbReference type="InParanoid" id="M3ZJX7"/>
<dbReference type="PROSITE" id="PS00518">
    <property type="entry name" value="ZF_RING_1"/>
    <property type="match status" value="1"/>
</dbReference>
<dbReference type="GeneTree" id="ENSGT00940000154507"/>
<reference evidence="15" key="2">
    <citation type="journal article" date="2013" name="Nat. Genet.">
        <title>The genome of the platyfish, Xiphophorus maculatus, provides insights into evolutionary adaptation and several complex traits.</title>
        <authorList>
            <person name="Schartl M."/>
            <person name="Walter R.B."/>
            <person name="Shen Y."/>
            <person name="Garcia T."/>
            <person name="Catchen J."/>
            <person name="Amores A."/>
            <person name="Braasch I."/>
            <person name="Chalopin D."/>
            <person name="Volff J.N."/>
            <person name="Lesch K.P."/>
            <person name="Bisazza A."/>
            <person name="Minx P."/>
            <person name="Hillier L."/>
            <person name="Wilson R.K."/>
            <person name="Fuerstenberg S."/>
            <person name="Boore J."/>
            <person name="Searle S."/>
            <person name="Postlethwait J.H."/>
            <person name="Warren W.C."/>
        </authorList>
    </citation>
    <scope>NUCLEOTIDE SEQUENCE [LARGE SCALE GENOMIC DNA]</scope>
    <source>
        <strain evidence="15">JP 163 A</strain>
    </source>
</reference>
<dbReference type="CDD" id="cd20341">
    <property type="entry name" value="BRcat_RBR_RNF14"/>
    <property type="match status" value="1"/>
</dbReference>
<dbReference type="InterPro" id="IPR044066">
    <property type="entry name" value="TRIAD_supradom"/>
</dbReference>
<sequence length="452" mass="50828">MNTDLEEQEDELLALQSIFGSEEFLRNESKSAGEFRVSVELPAGFTVLLKHGKYDVSFLPPLILTFELPGDYPSSAPPSFTLTCCWLTQPQLTSLSDQLTDLYQATGGAVVLFSWIQFLREEALKQLDIHNLLELPSDQNHSSSAADRSELPGSVPAGQEVVPPNEDQSDSGLSLTASQILLSQILIHDAEQKQKVFAATPFDCGVCFSSRLGSECVQLYECGHIFCLACLDEFWKAQITEGNVRGVTCPQVDCSATPTPAQVKSLVGEELFHRYDRLLLQSTLDVMPDITYCPRLTCGSAVILEKSSPAAMCSVCSFAFCVDCKKTYHGASKCYEEPDLSTEKSGKRKRRLLENRYGRKLFVYTFEKHVSDKWITTNTRPCPHCFSPIQVRFVFNSFSFSLFQAICYNCILCLSYFENPIYCFKSNFIIESQTQLCILNCYLNYDFETYNF</sequence>
<keyword evidence="3" id="KW-0808">Transferase</keyword>
<comment type="catalytic activity">
    <reaction evidence="1">
        <text>[E2 ubiquitin-conjugating enzyme]-S-ubiquitinyl-L-cysteine + [acceptor protein]-L-lysine = [E2 ubiquitin-conjugating enzyme]-L-cysteine + [acceptor protein]-N(6)-ubiquitinyl-L-lysine.</text>
        <dbReference type="EC" id="2.3.2.31"/>
    </reaction>
</comment>
<keyword evidence="8" id="KW-0862">Zinc</keyword>
<evidence type="ECO:0000256" key="7">
    <source>
        <dbReference type="ARBA" id="ARBA00022786"/>
    </source>
</evidence>
<dbReference type="AlphaFoldDB" id="M3ZJX7"/>
<dbReference type="InterPro" id="IPR013083">
    <property type="entry name" value="Znf_RING/FYVE/PHD"/>
</dbReference>
<dbReference type="Gene3D" id="3.30.40.10">
    <property type="entry name" value="Zinc/RING finger domain, C3HC4 (zinc finger)"/>
    <property type="match status" value="1"/>
</dbReference>
<keyword evidence="15" id="KW-1185">Reference proteome</keyword>
<dbReference type="InterPro" id="IPR002867">
    <property type="entry name" value="IBR_dom"/>
</dbReference>
<dbReference type="InterPro" id="IPR031127">
    <property type="entry name" value="E3_UB_ligase_RBR"/>
</dbReference>
<dbReference type="InterPro" id="IPR031128">
    <property type="entry name" value="RNF14_RING-HC_Zfn"/>
</dbReference>
<dbReference type="PROSITE" id="PS50089">
    <property type="entry name" value="ZF_RING_2"/>
    <property type="match status" value="1"/>
</dbReference>
<evidence type="ECO:0000256" key="5">
    <source>
        <dbReference type="ARBA" id="ARBA00022737"/>
    </source>
</evidence>
<dbReference type="EC" id="2.3.2.31" evidence="2"/>
<dbReference type="Pfam" id="PF05773">
    <property type="entry name" value="RWD"/>
    <property type="match status" value="1"/>
</dbReference>
<dbReference type="CDD" id="cd16628">
    <property type="entry name" value="RING-HC_RBR_RNF14"/>
    <property type="match status" value="1"/>
</dbReference>
<name>M3ZJX7_XIPMA</name>
<evidence type="ECO:0000256" key="2">
    <source>
        <dbReference type="ARBA" id="ARBA00012251"/>
    </source>
</evidence>
<evidence type="ECO:0000256" key="1">
    <source>
        <dbReference type="ARBA" id="ARBA00001798"/>
    </source>
</evidence>
<reference evidence="14" key="3">
    <citation type="submission" date="2025-08" db="UniProtKB">
        <authorList>
            <consortium name="Ensembl"/>
        </authorList>
    </citation>
    <scope>IDENTIFICATION</scope>
    <source>
        <strain evidence="14">JP 163 A</strain>
    </source>
</reference>
<dbReference type="Proteomes" id="UP000002852">
    <property type="component" value="Unassembled WGS sequence"/>
</dbReference>
<dbReference type="GO" id="GO:0016567">
    <property type="term" value="P:protein ubiquitination"/>
    <property type="evidence" value="ECO:0007669"/>
    <property type="project" value="InterPro"/>
</dbReference>
<dbReference type="PROSITE" id="PS51873">
    <property type="entry name" value="TRIAD"/>
    <property type="match status" value="1"/>
</dbReference>
<protein>
    <recommendedName>
        <fullName evidence="2">RBR-type E3 ubiquitin transferase</fullName>
        <ecNumber evidence="2">2.3.2.31</ecNumber>
    </recommendedName>
</protein>
<reference evidence="15" key="1">
    <citation type="submission" date="2012-01" db="EMBL/GenBank/DDBJ databases">
        <authorList>
            <person name="Walter R."/>
            <person name="Schartl M."/>
            <person name="Warren W."/>
        </authorList>
    </citation>
    <scope>NUCLEOTIDE SEQUENCE [LARGE SCALE GENOMIC DNA]</scope>
    <source>
        <strain evidence="15">JP 163 A</strain>
    </source>
</reference>
<evidence type="ECO:0000313" key="15">
    <source>
        <dbReference type="Proteomes" id="UP000002852"/>
    </source>
</evidence>
<dbReference type="STRING" id="8083.ENSXMAP00000002519"/>
<dbReference type="InterPro" id="IPR016135">
    <property type="entry name" value="UBQ-conjugating_enzyme/RWD"/>
</dbReference>
<evidence type="ECO:0000256" key="8">
    <source>
        <dbReference type="ARBA" id="ARBA00022833"/>
    </source>
</evidence>
<organism evidence="14 15">
    <name type="scientific">Xiphophorus maculatus</name>
    <name type="common">Southern platyfish</name>
    <name type="synonym">Platypoecilus maculatus</name>
    <dbReference type="NCBI Taxonomy" id="8083"/>
    <lineage>
        <taxon>Eukaryota</taxon>
        <taxon>Metazoa</taxon>
        <taxon>Chordata</taxon>
        <taxon>Craniata</taxon>
        <taxon>Vertebrata</taxon>
        <taxon>Euteleostomi</taxon>
        <taxon>Actinopterygii</taxon>
        <taxon>Neopterygii</taxon>
        <taxon>Teleostei</taxon>
        <taxon>Neoteleostei</taxon>
        <taxon>Acanthomorphata</taxon>
        <taxon>Ovalentaria</taxon>
        <taxon>Atherinomorphae</taxon>
        <taxon>Cyprinodontiformes</taxon>
        <taxon>Poeciliidae</taxon>
        <taxon>Poeciliinae</taxon>
        <taxon>Xiphophorus</taxon>
    </lineage>
</organism>
<evidence type="ECO:0000259" key="11">
    <source>
        <dbReference type="PROSITE" id="PS50089"/>
    </source>
</evidence>
<evidence type="ECO:0000259" key="13">
    <source>
        <dbReference type="PROSITE" id="PS51873"/>
    </source>
</evidence>
<dbReference type="SUPFAM" id="SSF54495">
    <property type="entry name" value="UBC-like"/>
    <property type="match status" value="1"/>
</dbReference>
<dbReference type="SMART" id="SM00184">
    <property type="entry name" value="RING"/>
    <property type="match status" value="1"/>
</dbReference>
<evidence type="ECO:0000256" key="4">
    <source>
        <dbReference type="ARBA" id="ARBA00022723"/>
    </source>
</evidence>
<accession>M3ZJX7</accession>
<evidence type="ECO:0000256" key="10">
    <source>
        <dbReference type="SAM" id="MobiDB-lite"/>
    </source>
</evidence>
<dbReference type="SUPFAM" id="SSF57850">
    <property type="entry name" value="RING/U-box"/>
    <property type="match status" value="2"/>
</dbReference>
<dbReference type="Pfam" id="PF01485">
    <property type="entry name" value="IBR"/>
    <property type="match status" value="1"/>
</dbReference>
<dbReference type="InterPro" id="IPR001841">
    <property type="entry name" value="Znf_RING"/>
</dbReference>
<dbReference type="InterPro" id="IPR006575">
    <property type="entry name" value="RWD_dom"/>
</dbReference>
<dbReference type="InterPro" id="IPR017907">
    <property type="entry name" value="Znf_RING_CS"/>
</dbReference>
<feature type="region of interest" description="Disordered" evidence="10">
    <location>
        <begin position="140"/>
        <end position="172"/>
    </location>
</feature>
<evidence type="ECO:0000256" key="3">
    <source>
        <dbReference type="ARBA" id="ARBA00022679"/>
    </source>
</evidence>
<dbReference type="Ensembl" id="ENSXMAT00000002524.2">
    <property type="protein sequence ID" value="ENSXMAP00000002519.2"/>
    <property type="gene ID" value="ENSXMAG00000002519.2"/>
</dbReference>
<dbReference type="PANTHER" id="PTHR11685">
    <property type="entry name" value="RBR FAMILY RING FINGER AND IBR DOMAIN-CONTAINING"/>
    <property type="match status" value="1"/>
</dbReference>
<dbReference type="Gene3D" id="2.20.25.20">
    <property type="match status" value="1"/>
</dbReference>
<dbReference type="CDD" id="cd23820">
    <property type="entry name" value="RWD_RNF14"/>
    <property type="match status" value="1"/>
</dbReference>
<evidence type="ECO:0000259" key="12">
    <source>
        <dbReference type="PROSITE" id="PS50908"/>
    </source>
</evidence>
<feature type="domain" description="RING-type" evidence="11">
    <location>
        <begin position="204"/>
        <end position="250"/>
    </location>
</feature>
<dbReference type="SMART" id="SM00647">
    <property type="entry name" value="IBR"/>
    <property type="match status" value="1"/>
</dbReference>